<dbReference type="RefSeq" id="XP_056699430.1">
    <property type="nucleotide sequence ID" value="XM_056843452.1"/>
</dbReference>
<keyword evidence="5" id="KW-1185">Reference proteome</keyword>
<protein>
    <recommendedName>
        <fullName evidence="9">Mechanosensitive ion channel protein</fullName>
    </recommendedName>
</protein>
<reference evidence="5" key="1">
    <citation type="journal article" date="2021" name="Nat. Commun.">
        <title>Genomic analyses provide insights into spinach domestication and the genetic basis of agronomic traits.</title>
        <authorList>
            <person name="Cai X."/>
            <person name="Sun X."/>
            <person name="Xu C."/>
            <person name="Sun H."/>
            <person name="Wang X."/>
            <person name="Ge C."/>
            <person name="Zhang Z."/>
            <person name="Wang Q."/>
            <person name="Fei Z."/>
            <person name="Jiao C."/>
            <person name="Wang Q."/>
        </authorList>
    </citation>
    <scope>NUCLEOTIDE SEQUENCE [LARGE SCALE GENOMIC DNA]</scope>
    <source>
        <strain evidence="5">cv. Varoflay</strain>
    </source>
</reference>
<keyword evidence="4" id="KW-0472">Membrane</keyword>
<evidence type="ECO:0000313" key="7">
    <source>
        <dbReference type="RefSeq" id="XP_056699431.1"/>
    </source>
</evidence>
<evidence type="ECO:0008006" key="9">
    <source>
        <dbReference type="Google" id="ProtNLM"/>
    </source>
</evidence>
<dbReference type="GeneID" id="110801638"/>
<feature type="region of interest" description="Disordered" evidence="3">
    <location>
        <begin position="475"/>
        <end position="494"/>
    </location>
</feature>
<keyword evidence="4" id="KW-1133">Transmembrane helix</keyword>
<proteinExistence type="inferred from homology"/>
<comment type="subcellular location">
    <subcellularLocation>
        <location evidence="1">Membrane</location>
        <topology evidence="1">Multi-pass membrane protein</topology>
    </subcellularLocation>
</comment>
<evidence type="ECO:0000313" key="8">
    <source>
        <dbReference type="RefSeq" id="XP_056699432.1"/>
    </source>
</evidence>
<dbReference type="InterPro" id="IPR023408">
    <property type="entry name" value="MscS_beta-dom_sf"/>
</dbReference>
<feature type="transmembrane region" description="Helical" evidence="4">
    <location>
        <begin position="261"/>
        <end position="281"/>
    </location>
</feature>
<evidence type="ECO:0000313" key="6">
    <source>
        <dbReference type="RefSeq" id="XP_056699430.1"/>
    </source>
</evidence>
<dbReference type="PANTHER" id="PTHR31618">
    <property type="entry name" value="MECHANOSENSITIVE ION CHANNEL PROTEIN 5"/>
    <property type="match status" value="1"/>
</dbReference>
<dbReference type="PANTHER" id="PTHR31618:SF7">
    <property type="entry name" value="MECHANOSENSITIVE ION CHANNEL PROTEIN"/>
    <property type="match status" value="1"/>
</dbReference>
<dbReference type="RefSeq" id="XP_056699432.1">
    <property type="nucleotide sequence ID" value="XM_056843454.1"/>
</dbReference>
<gene>
    <name evidence="6 7 8" type="primary">LOC110801638</name>
</gene>
<comment type="similarity">
    <text evidence="2">Belongs to the MscS (TC 1.A.23) family.</text>
</comment>
<evidence type="ECO:0000256" key="2">
    <source>
        <dbReference type="ARBA" id="ARBA00008017"/>
    </source>
</evidence>
<keyword evidence="4" id="KW-0812">Transmembrane</keyword>
<dbReference type="Proteomes" id="UP000813463">
    <property type="component" value="Chromosome 4"/>
</dbReference>
<evidence type="ECO:0000256" key="3">
    <source>
        <dbReference type="SAM" id="MobiDB-lite"/>
    </source>
</evidence>
<organism evidence="5 8">
    <name type="scientific">Spinacia oleracea</name>
    <name type="common">Spinach</name>
    <dbReference type="NCBI Taxonomy" id="3562"/>
    <lineage>
        <taxon>Eukaryota</taxon>
        <taxon>Viridiplantae</taxon>
        <taxon>Streptophyta</taxon>
        <taxon>Embryophyta</taxon>
        <taxon>Tracheophyta</taxon>
        <taxon>Spermatophyta</taxon>
        <taxon>Magnoliopsida</taxon>
        <taxon>eudicotyledons</taxon>
        <taxon>Gunneridae</taxon>
        <taxon>Pentapetalae</taxon>
        <taxon>Caryophyllales</taxon>
        <taxon>Chenopodiaceae</taxon>
        <taxon>Chenopodioideae</taxon>
        <taxon>Anserineae</taxon>
        <taxon>Spinacia</taxon>
    </lineage>
</organism>
<reference evidence="6 7" key="2">
    <citation type="submission" date="2025-05" db="UniProtKB">
        <authorList>
            <consortium name="RefSeq"/>
        </authorList>
    </citation>
    <scope>IDENTIFICATION</scope>
    <source>
        <tissue evidence="6 7">Leaf</tissue>
    </source>
</reference>
<name>A0ABM3RUY0_SPIOL</name>
<evidence type="ECO:0000313" key="5">
    <source>
        <dbReference type="Proteomes" id="UP000813463"/>
    </source>
</evidence>
<dbReference type="Gene3D" id="2.30.30.60">
    <property type="match status" value="1"/>
</dbReference>
<sequence length="494" mass="56311">MRKSPLRLAVFSTFFSRIRNSPGFSNAIDRYYKSKSYYGDGVERSGLALWFHLLILHVLIKPTQNIFTLPTKLIRSADWSKSKSDNVDGWVKQGTNGENDDKCDTQSYVKKLSGKVKKRVKDDLLIQDGLIPSIHIIQQVAQYLLTARKALSNDKYTSDILLNLERESQDGIIKRDLMTVMKQLIEGGNSANEEVHQSSGASKNGRVKHEFDYFQDQLPDQPLEMKEETELERIRKWMEGARTNCLLLANTLSSAKEVVDCLNKIISTLLIAATFVMWLLLTGLATTKLLVVIASPLLAATFIFGDSCKTLFQGIIFTYVVHPFDVGDLCVIDQKMMEVRTIGVWKTTFTKVGTQEEVIFTNTQLANKDIINHKTEFDWNDCVELDVASLNKKQIMTLKEKIEKHLDDSKDKKFATDYNCVTVLTTGDNNLKLAMSFRHNEDRRNCIYSECLKTKHNLRSELILHVHDLLEQAKAETLKTPEESTKQAEEKKEI</sequence>
<dbReference type="InterPro" id="IPR016688">
    <property type="entry name" value="MscS-like_plants/fungi"/>
</dbReference>
<evidence type="ECO:0000256" key="1">
    <source>
        <dbReference type="ARBA" id="ARBA00004141"/>
    </source>
</evidence>
<evidence type="ECO:0000256" key="4">
    <source>
        <dbReference type="SAM" id="Phobius"/>
    </source>
</evidence>
<dbReference type="RefSeq" id="XP_056699431.1">
    <property type="nucleotide sequence ID" value="XM_056843453.1"/>
</dbReference>
<accession>A0ABM3RUY0</accession>